<dbReference type="EMBL" id="SZYD01000001">
    <property type="protein sequence ID" value="KAD7477102.1"/>
    <property type="molecule type" value="Genomic_DNA"/>
</dbReference>
<proteinExistence type="predicted"/>
<evidence type="ECO:0000313" key="3">
    <source>
        <dbReference type="Proteomes" id="UP000326396"/>
    </source>
</evidence>
<accession>A0A5N6PXX1</accession>
<dbReference type="AlphaFoldDB" id="A0A5N6PXX1"/>
<reference evidence="2 3" key="1">
    <citation type="submission" date="2019-05" db="EMBL/GenBank/DDBJ databases">
        <title>Mikania micrantha, genome provides insights into the molecular mechanism of rapid growth.</title>
        <authorList>
            <person name="Liu B."/>
        </authorList>
    </citation>
    <scope>NUCLEOTIDE SEQUENCE [LARGE SCALE GENOMIC DNA]</scope>
    <source>
        <strain evidence="2">NLD-2019</strain>
        <tissue evidence="2">Leaf</tissue>
    </source>
</reference>
<feature type="region of interest" description="Disordered" evidence="1">
    <location>
        <begin position="1"/>
        <end position="26"/>
    </location>
</feature>
<gene>
    <name evidence="2" type="ORF">E3N88_00238</name>
</gene>
<sequence length="71" mass="8766">MKNSLQLRVDESDEQLHDDRRKSTGDSYRRLQQLALFRYRMYGSFLCKNLFLSCERKFYCGLWFWRKFGKV</sequence>
<evidence type="ECO:0000313" key="2">
    <source>
        <dbReference type="EMBL" id="KAD7477102.1"/>
    </source>
</evidence>
<evidence type="ECO:0000256" key="1">
    <source>
        <dbReference type="SAM" id="MobiDB-lite"/>
    </source>
</evidence>
<keyword evidence="3" id="KW-1185">Reference proteome</keyword>
<protein>
    <submittedName>
        <fullName evidence="2">Uncharacterized protein</fullName>
    </submittedName>
</protein>
<name>A0A5N6PXX1_9ASTR</name>
<feature type="compositionally biased region" description="Basic and acidic residues" evidence="1">
    <location>
        <begin position="8"/>
        <end position="26"/>
    </location>
</feature>
<organism evidence="2 3">
    <name type="scientific">Mikania micrantha</name>
    <name type="common">bitter vine</name>
    <dbReference type="NCBI Taxonomy" id="192012"/>
    <lineage>
        <taxon>Eukaryota</taxon>
        <taxon>Viridiplantae</taxon>
        <taxon>Streptophyta</taxon>
        <taxon>Embryophyta</taxon>
        <taxon>Tracheophyta</taxon>
        <taxon>Spermatophyta</taxon>
        <taxon>Magnoliopsida</taxon>
        <taxon>eudicotyledons</taxon>
        <taxon>Gunneridae</taxon>
        <taxon>Pentapetalae</taxon>
        <taxon>asterids</taxon>
        <taxon>campanulids</taxon>
        <taxon>Asterales</taxon>
        <taxon>Asteraceae</taxon>
        <taxon>Asteroideae</taxon>
        <taxon>Heliantheae alliance</taxon>
        <taxon>Eupatorieae</taxon>
        <taxon>Mikania</taxon>
    </lineage>
</organism>
<comment type="caution">
    <text evidence="2">The sequence shown here is derived from an EMBL/GenBank/DDBJ whole genome shotgun (WGS) entry which is preliminary data.</text>
</comment>
<dbReference type="Proteomes" id="UP000326396">
    <property type="component" value="Linkage Group LG1"/>
</dbReference>